<evidence type="ECO:0000256" key="3">
    <source>
        <dbReference type="ARBA" id="ARBA00022553"/>
    </source>
</evidence>
<dbReference type="SMART" id="SM00388">
    <property type="entry name" value="HisKA"/>
    <property type="match status" value="1"/>
</dbReference>
<protein>
    <recommendedName>
        <fullName evidence="2">histidine kinase</fullName>
        <ecNumber evidence="2">2.7.13.3</ecNumber>
    </recommendedName>
</protein>
<dbReference type="InterPro" id="IPR003594">
    <property type="entry name" value="HATPase_dom"/>
</dbReference>
<evidence type="ECO:0000256" key="2">
    <source>
        <dbReference type="ARBA" id="ARBA00012438"/>
    </source>
</evidence>
<dbReference type="InterPro" id="IPR000014">
    <property type="entry name" value="PAS"/>
</dbReference>
<dbReference type="CDD" id="cd00082">
    <property type="entry name" value="HisKA"/>
    <property type="match status" value="1"/>
</dbReference>
<dbReference type="InterPro" id="IPR001610">
    <property type="entry name" value="PAC"/>
</dbReference>
<keyword evidence="3" id="KW-0597">Phosphoprotein</keyword>
<reference evidence="6 7" key="1">
    <citation type="submission" date="2017-05" db="EMBL/GenBank/DDBJ databases">
        <authorList>
            <person name="Song R."/>
            <person name="Chenine A.L."/>
            <person name="Ruprecht R.M."/>
        </authorList>
    </citation>
    <scope>NUCLEOTIDE SEQUENCE [LARGE SCALE GENOMIC DNA]</scope>
    <source>
        <strain evidence="6 7">S567_C10_BS</strain>
    </source>
</reference>
<dbReference type="Pfam" id="PF08447">
    <property type="entry name" value="PAS_3"/>
    <property type="match status" value="1"/>
</dbReference>
<dbReference type="Gene3D" id="3.30.565.10">
    <property type="entry name" value="Histidine kinase-like ATPase, C-terminal domain"/>
    <property type="match status" value="1"/>
</dbReference>
<dbReference type="SUPFAM" id="SSF55785">
    <property type="entry name" value="PYP-like sensor domain (PAS domain)"/>
    <property type="match status" value="2"/>
</dbReference>
<dbReference type="SMART" id="SM00091">
    <property type="entry name" value="PAS"/>
    <property type="match status" value="2"/>
</dbReference>
<dbReference type="PROSITE" id="PS50113">
    <property type="entry name" value="PAC"/>
    <property type="match status" value="2"/>
</dbReference>
<evidence type="ECO:0000256" key="5">
    <source>
        <dbReference type="SAM" id="MobiDB-lite"/>
    </source>
</evidence>
<dbReference type="Proteomes" id="UP000194857">
    <property type="component" value="Unassembled WGS sequence"/>
</dbReference>
<evidence type="ECO:0000313" key="6">
    <source>
        <dbReference type="EMBL" id="OTI54831.1"/>
    </source>
</evidence>
<dbReference type="PROSITE" id="PS50109">
    <property type="entry name" value="HIS_KIN"/>
    <property type="match status" value="1"/>
</dbReference>
<evidence type="ECO:0000256" key="1">
    <source>
        <dbReference type="ARBA" id="ARBA00000085"/>
    </source>
</evidence>
<dbReference type="PRINTS" id="PR00344">
    <property type="entry name" value="BCTRLSENSOR"/>
</dbReference>
<dbReference type="InterPro" id="IPR035965">
    <property type="entry name" value="PAS-like_dom_sf"/>
</dbReference>
<keyword evidence="4 6" id="KW-0418">Kinase</keyword>
<dbReference type="RefSeq" id="WP_014603269.1">
    <property type="nucleotide sequence ID" value="NZ_CAADLW010001067.1"/>
</dbReference>
<dbReference type="InterPro" id="IPR003661">
    <property type="entry name" value="HisK_dim/P_dom"/>
</dbReference>
<dbReference type="InterPro" id="IPR036097">
    <property type="entry name" value="HisK_dim/P_sf"/>
</dbReference>
<proteinExistence type="predicted"/>
<dbReference type="GO" id="GO:0000155">
    <property type="term" value="F:phosphorelay sensor kinase activity"/>
    <property type="evidence" value="ECO:0007669"/>
    <property type="project" value="InterPro"/>
</dbReference>
<dbReference type="InterPro" id="IPR036890">
    <property type="entry name" value="HATPase_C_sf"/>
</dbReference>
<dbReference type="FunFam" id="3.30.450.20:FF:000534">
    <property type="entry name" value="Two-component sensor PprA"/>
    <property type="match status" value="1"/>
</dbReference>
<dbReference type="CDD" id="cd00130">
    <property type="entry name" value="PAS"/>
    <property type="match status" value="2"/>
</dbReference>
<organism evidence="6 7">
    <name type="scientific">Pseudomonas aeruginosa</name>
    <dbReference type="NCBI Taxonomy" id="287"/>
    <lineage>
        <taxon>Bacteria</taxon>
        <taxon>Pseudomonadati</taxon>
        <taxon>Pseudomonadota</taxon>
        <taxon>Gammaproteobacteria</taxon>
        <taxon>Pseudomonadales</taxon>
        <taxon>Pseudomonadaceae</taxon>
        <taxon>Pseudomonas</taxon>
    </lineage>
</organism>
<dbReference type="Pfam" id="PF00512">
    <property type="entry name" value="HisKA"/>
    <property type="match status" value="1"/>
</dbReference>
<name>A0A1S1C6I4_PSEAI</name>
<dbReference type="EMBL" id="NFFZ01000038">
    <property type="protein sequence ID" value="OTI54831.1"/>
    <property type="molecule type" value="Genomic_DNA"/>
</dbReference>
<dbReference type="InterPro" id="IPR013656">
    <property type="entry name" value="PAS_4"/>
</dbReference>
<comment type="catalytic activity">
    <reaction evidence="1">
        <text>ATP + protein L-histidine = ADP + protein N-phospho-L-histidine.</text>
        <dbReference type="EC" id="2.7.13.3"/>
    </reaction>
</comment>
<dbReference type="SUPFAM" id="SSF55874">
    <property type="entry name" value="ATPase domain of HSP90 chaperone/DNA topoisomerase II/histidine kinase"/>
    <property type="match status" value="1"/>
</dbReference>
<dbReference type="Gene3D" id="1.10.287.130">
    <property type="match status" value="1"/>
</dbReference>
<dbReference type="InterPro" id="IPR013655">
    <property type="entry name" value="PAS_fold_3"/>
</dbReference>
<dbReference type="PANTHER" id="PTHR43065:SF42">
    <property type="entry name" value="TWO-COMPONENT SENSOR PPRA"/>
    <property type="match status" value="1"/>
</dbReference>
<comment type="caution">
    <text evidence="6">The sequence shown here is derived from an EMBL/GenBank/DDBJ whole genome shotgun (WGS) entry which is preliminary data.</text>
</comment>
<sequence length="923" mass="102325">MFEFSRSSSAEAERPEPFSQEGPALWSASLRSWDLCFEMDEQDRVIRVGGRQAYRLQCAHGLGEQPRPFAEYLERRAPGAPTLAGLRRGERLDLTLRSVAAAPLTCRFQPMQPLDGLGRSLLLGMDISDLNWQSDSQQHQLQSLSLGKLILSRLRHVSHGHLAEAVQEILESLSGAFQMQAIALLLGDGKGFCTVFASHVRPGSDSLLRPTLQLADDDLREGAGARLLRRGEGASTLLRQIGEDALYLVPATMRGGRLGALLVRPMSLEQLAQGPAPQDWQYLAELLANQVADRCELHEQHDSSRKLGLLQEMIGGGWWRYWAEQELFELAPALHDSLGLTGEYRRVPLEHLQGLLQPADADELGLRLRASLRSGQALAQDLCLRQPDSRGERRWLRIEGRPLGRGSALGLSGVLLDISEGRRQEERAQAAHARLRSLIDSAPVVIYVQRVEQGHLVPEFYSESASNLLGLDLQGQSWQALAERVHPDDLEAFFARGRELLREGRVKTRYRLADGQGNWHWLYDEAKLLRDAQGLPSEAVGLWLDVTEQHLAAQRIAESEERYRVLVEDSPALICRYTADLVLTYVNRTFADSLATSPERLVGRRLDEWLAAEDASALRARLLGSPREGASEVPELRFNLPGQRFLWLVWAERPLFDARGELCEVQAVGRDNTPVRRAQQQLAQGAKMASLGEMVSGLAHEVKQPLHVLRMTLFNMRQRMNSVGLDGDYLGEKLERMDAQVMRVDRLVSHLGVFSRKSALEALPFDPYTAFEGALGLLGEGLRQHAIEVECPAPTQRMVVRGQADQLEQVIINLLANARDALLGNLGLASRRIRLEQVACREPGWVELHVHDNGGGIEPLLLERIFEPFFTTKVEGKGTGLGLSVSHDLVRNMGGSLTAANQGEGALFVVRLPLAALPAEAGG</sequence>
<dbReference type="PANTHER" id="PTHR43065">
    <property type="entry name" value="SENSOR HISTIDINE KINASE"/>
    <property type="match status" value="1"/>
</dbReference>
<dbReference type="EC" id="2.7.13.3" evidence="2"/>
<feature type="region of interest" description="Disordered" evidence="5">
    <location>
        <begin position="1"/>
        <end position="22"/>
    </location>
</feature>
<feature type="compositionally biased region" description="Low complexity" evidence="5">
    <location>
        <begin position="1"/>
        <end position="10"/>
    </location>
</feature>
<dbReference type="Pfam" id="PF02518">
    <property type="entry name" value="HATPase_c"/>
    <property type="match status" value="1"/>
</dbReference>
<dbReference type="NCBIfam" id="TIGR00229">
    <property type="entry name" value="sensory_box"/>
    <property type="match status" value="1"/>
</dbReference>
<dbReference type="PROSITE" id="PS50112">
    <property type="entry name" value="PAS"/>
    <property type="match status" value="1"/>
</dbReference>
<dbReference type="SMART" id="SM00086">
    <property type="entry name" value="PAC"/>
    <property type="match status" value="3"/>
</dbReference>
<evidence type="ECO:0000313" key="7">
    <source>
        <dbReference type="Proteomes" id="UP000194857"/>
    </source>
</evidence>
<dbReference type="InterPro" id="IPR005467">
    <property type="entry name" value="His_kinase_dom"/>
</dbReference>
<evidence type="ECO:0000256" key="4">
    <source>
        <dbReference type="ARBA" id="ARBA00022777"/>
    </source>
</evidence>
<keyword evidence="4 6" id="KW-0808">Transferase</keyword>
<gene>
    <name evidence="6" type="ORF">CAZ10_36180</name>
</gene>
<dbReference type="Pfam" id="PF08448">
    <property type="entry name" value="PAS_4"/>
    <property type="match status" value="1"/>
</dbReference>
<dbReference type="SMART" id="SM00387">
    <property type="entry name" value="HATPase_c"/>
    <property type="match status" value="1"/>
</dbReference>
<dbReference type="SUPFAM" id="SSF47384">
    <property type="entry name" value="Homodimeric domain of signal transducing histidine kinase"/>
    <property type="match status" value="1"/>
</dbReference>
<dbReference type="AlphaFoldDB" id="A0A1S1C6I4"/>
<accession>A0A231KGX6</accession>
<dbReference type="InterPro" id="IPR000700">
    <property type="entry name" value="PAS-assoc_C"/>
</dbReference>
<dbReference type="Gene3D" id="3.30.450.20">
    <property type="entry name" value="PAS domain"/>
    <property type="match status" value="3"/>
</dbReference>
<dbReference type="InterPro" id="IPR004358">
    <property type="entry name" value="Sig_transdc_His_kin-like_C"/>
</dbReference>
<accession>A0A1S1C6I4</accession>